<dbReference type="EMBL" id="JAAAIP010000538">
    <property type="protein sequence ID" value="KAG0315445.1"/>
    <property type="molecule type" value="Genomic_DNA"/>
</dbReference>
<comment type="caution">
    <text evidence="1">The sequence shown here is derived from an EMBL/GenBank/DDBJ whole genome shotgun (WGS) entry which is preliminary data.</text>
</comment>
<name>A0A9P6UQZ8_9FUNG</name>
<keyword evidence="2" id="KW-1185">Reference proteome</keyword>
<organism evidence="1 2">
    <name type="scientific">Dissophora globulifera</name>
    <dbReference type="NCBI Taxonomy" id="979702"/>
    <lineage>
        <taxon>Eukaryota</taxon>
        <taxon>Fungi</taxon>
        <taxon>Fungi incertae sedis</taxon>
        <taxon>Mucoromycota</taxon>
        <taxon>Mortierellomycotina</taxon>
        <taxon>Mortierellomycetes</taxon>
        <taxon>Mortierellales</taxon>
        <taxon>Mortierellaceae</taxon>
        <taxon>Dissophora</taxon>
    </lineage>
</organism>
<accession>A0A9P6UQZ8</accession>
<protein>
    <submittedName>
        <fullName evidence="1">Uncharacterized protein</fullName>
    </submittedName>
</protein>
<proteinExistence type="predicted"/>
<dbReference type="OrthoDB" id="2430848at2759"/>
<dbReference type="Proteomes" id="UP000738325">
    <property type="component" value="Unassembled WGS sequence"/>
</dbReference>
<gene>
    <name evidence="1" type="ORF">BGZ99_007446</name>
</gene>
<reference evidence="1" key="1">
    <citation type="journal article" date="2020" name="Fungal Divers.">
        <title>Resolving the Mortierellaceae phylogeny through synthesis of multi-gene phylogenetics and phylogenomics.</title>
        <authorList>
            <person name="Vandepol N."/>
            <person name="Liber J."/>
            <person name="Desiro A."/>
            <person name="Na H."/>
            <person name="Kennedy M."/>
            <person name="Barry K."/>
            <person name="Grigoriev I.V."/>
            <person name="Miller A.N."/>
            <person name="O'Donnell K."/>
            <person name="Stajich J.E."/>
            <person name="Bonito G."/>
        </authorList>
    </citation>
    <scope>NUCLEOTIDE SEQUENCE</scope>
    <source>
        <strain evidence="1">REB-010B</strain>
    </source>
</reference>
<sequence length="562" mass="64145">MSVAIDTSSASAAQRVLEEYALHPQSRQAVVDQCIPGTKEHFIYRLRLLLQELQDPATAITVEKINEATSLLHQAEIHHALTDTALREQFQSQLALLAYPVNPELLLKQLEFNPNTVTQLHSTAIAPVSAGNQDQPQQEPQDLCDSLPTALDETLIQSKVVLDRLMDDLINKFRPEKILTTAWPHLLAHPKMKELLQALKPEELWALFKNWEFSISSKSYAFINDDSDHHVENNDDSQHVAGLVRQSRGWMDDTPLIWLIVRLHQTFKLTFSEPDVCNQFQCLTSAQLNMVIASSPNVMAHEGFVGLLEKRIVPHADIEIEPSEEGGVSTAANEKRRAQMIHDEWLTRMLAFVDSLLPMFNRYKLAVYLMSLEFDLARGIMDKAKFMRYIGILRNHDNYNADALKQAHHDKIYVVNFSSGNVLTNWSSRVQPATQQRDEKIVNEFLTHFLRLEQSITEYAKYFDSVKFLQPMLARTMLTSGEDVTKWSAMLPNSSDLHRLAEETIIKFAHHNQETFLPADPVVFKLKVKNAKRILVRVFEVKTLEYLQNHSGPVGRELNLDG</sequence>
<feature type="non-terminal residue" evidence="1">
    <location>
        <position position="1"/>
    </location>
</feature>
<evidence type="ECO:0000313" key="1">
    <source>
        <dbReference type="EMBL" id="KAG0315445.1"/>
    </source>
</evidence>
<dbReference type="AlphaFoldDB" id="A0A9P6UQZ8"/>
<evidence type="ECO:0000313" key="2">
    <source>
        <dbReference type="Proteomes" id="UP000738325"/>
    </source>
</evidence>